<evidence type="ECO:0000256" key="1">
    <source>
        <dbReference type="SAM" id="SignalP"/>
    </source>
</evidence>
<evidence type="ECO:0000313" key="3">
    <source>
        <dbReference type="Proteomes" id="UP000236743"/>
    </source>
</evidence>
<keyword evidence="1" id="KW-0732">Signal</keyword>
<dbReference type="RefSeq" id="WP_103870993.1">
    <property type="nucleotide sequence ID" value="NZ_FNUY01000001.1"/>
</dbReference>
<sequence length="177" mass="19030">MRTQGEAATWFRGLVLVGALTSAHAIAAEAWNIPHEKAAVLKGRVVDALCQLKGRCAPDCGGGKRQLGLVLADGTFRLIAKGNVDFAGAVPDLIGYCGRDIEADGLLIENPAITVFFVQGVRTDPALPFTPTERFKAEWETRNGQAAEWWRADPQANRIIAEDGPFGIKGLLPKPKP</sequence>
<name>A0A1H5TIR6_9HYPH</name>
<feature type="signal peptide" evidence="1">
    <location>
        <begin position="1"/>
        <end position="27"/>
    </location>
</feature>
<dbReference type="EMBL" id="FNUY01000001">
    <property type="protein sequence ID" value="SEF62078.1"/>
    <property type="molecule type" value="Genomic_DNA"/>
</dbReference>
<protein>
    <submittedName>
        <fullName evidence="2">Uncharacterized protein</fullName>
    </submittedName>
</protein>
<proteinExistence type="predicted"/>
<gene>
    <name evidence="2" type="ORF">SAMN04488115_101655</name>
</gene>
<evidence type="ECO:0000313" key="2">
    <source>
        <dbReference type="EMBL" id="SEF62078.1"/>
    </source>
</evidence>
<organism evidence="2 3">
    <name type="scientific">Bosea lathyri</name>
    <dbReference type="NCBI Taxonomy" id="1036778"/>
    <lineage>
        <taxon>Bacteria</taxon>
        <taxon>Pseudomonadati</taxon>
        <taxon>Pseudomonadota</taxon>
        <taxon>Alphaproteobacteria</taxon>
        <taxon>Hyphomicrobiales</taxon>
        <taxon>Boseaceae</taxon>
        <taxon>Bosea</taxon>
    </lineage>
</organism>
<keyword evidence="3" id="KW-1185">Reference proteome</keyword>
<accession>A0A1H5TIR6</accession>
<dbReference type="OrthoDB" id="7725378at2"/>
<dbReference type="Proteomes" id="UP000236743">
    <property type="component" value="Unassembled WGS sequence"/>
</dbReference>
<dbReference type="AlphaFoldDB" id="A0A1H5TIR6"/>
<reference evidence="2 3" key="1">
    <citation type="submission" date="2016-10" db="EMBL/GenBank/DDBJ databases">
        <authorList>
            <person name="de Groot N.N."/>
        </authorList>
    </citation>
    <scope>NUCLEOTIDE SEQUENCE [LARGE SCALE GENOMIC DNA]</scope>
    <source>
        <strain evidence="2 3">DSM 26656</strain>
    </source>
</reference>
<feature type="chain" id="PRO_5009285066" evidence="1">
    <location>
        <begin position="28"/>
        <end position="177"/>
    </location>
</feature>